<comment type="subcellular location">
    <subcellularLocation>
        <location evidence="1">Membrane</location>
    </subcellularLocation>
</comment>
<keyword evidence="8 11" id="KW-0408">Iron</keyword>
<name>A0AAV1D5G2_OLDCO</name>
<keyword evidence="10" id="KW-0472">Membrane</keyword>
<dbReference type="InterPro" id="IPR002401">
    <property type="entry name" value="Cyt_P450_E_grp-I"/>
</dbReference>
<dbReference type="GO" id="GO:0016705">
    <property type="term" value="F:oxidoreductase activity, acting on paired donors, with incorporation or reduction of molecular oxygen"/>
    <property type="evidence" value="ECO:0007669"/>
    <property type="project" value="InterPro"/>
</dbReference>
<dbReference type="InterPro" id="IPR036396">
    <property type="entry name" value="Cyt_P450_sf"/>
</dbReference>
<dbReference type="GO" id="GO:0020037">
    <property type="term" value="F:heme binding"/>
    <property type="evidence" value="ECO:0007669"/>
    <property type="project" value="InterPro"/>
</dbReference>
<sequence length="446" mass="51678">MILELMVSEIGFHLSGEKCFIWYGPHPTLIITDPKMIKGITFKHTIFRRPPLSPLDRFLIVGLFSKDGDEWAKRRKIINPTFNHEKLKNMVPSMFISCRELVKKWDKLIQGKKSIEIDVWPDFANLTADVISRTAFGSSFEEGRQIFELQKELFSLIYQSKQTIYINGSRFFPTKRNRRLKQVFCEADAIMRDLIKKREERMLKDEVNSEDLLGLLLESNQNEMKKNGNNKSFGLTTDDVIEEFKLLYLAGQETTSNLLVWTMVMLGIHRDWQEKAREEVFQVFGSNNELHELEAEGLNRLKILTMILNEVLRIFPPAINIRRSTQETTKIGDIIVPSGAGVLINLPLVHHHPELWVDDVKEFNPERFSQGIGNATKKPNSYFPFSMGPRICIGQNFALNEVKIAFVLILRNFSFEVSPSYEHAPFPRFTIQPRFGAKMILRKLIK</sequence>
<evidence type="ECO:0000256" key="11">
    <source>
        <dbReference type="PIRSR" id="PIRSR602401-1"/>
    </source>
</evidence>
<dbReference type="PROSITE" id="PS00086">
    <property type="entry name" value="CYTOCHROME_P450"/>
    <property type="match status" value="1"/>
</dbReference>
<comment type="similarity">
    <text evidence="2 12">Belongs to the cytochrome P450 family.</text>
</comment>
<evidence type="ECO:0000256" key="4">
    <source>
        <dbReference type="ARBA" id="ARBA00022692"/>
    </source>
</evidence>
<dbReference type="PANTHER" id="PTHR24282:SF254">
    <property type="entry name" value="CYTOCHROME P450 CYP72A219-LIKE"/>
    <property type="match status" value="1"/>
</dbReference>
<dbReference type="Pfam" id="PF00067">
    <property type="entry name" value="p450"/>
    <property type="match status" value="1"/>
</dbReference>
<dbReference type="SUPFAM" id="SSF48264">
    <property type="entry name" value="Cytochrome P450"/>
    <property type="match status" value="1"/>
</dbReference>
<evidence type="ECO:0000256" key="1">
    <source>
        <dbReference type="ARBA" id="ARBA00004370"/>
    </source>
</evidence>
<dbReference type="PRINTS" id="PR00463">
    <property type="entry name" value="EP450I"/>
</dbReference>
<dbReference type="InterPro" id="IPR001128">
    <property type="entry name" value="Cyt_P450"/>
</dbReference>
<reference evidence="13" key="1">
    <citation type="submission" date="2023-03" db="EMBL/GenBank/DDBJ databases">
        <authorList>
            <person name="Julca I."/>
        </authorList>
    </citation>
    <scope>NUCLEOTIDE SEQUENCE</scope>
</reference>
<keyword evidence="4" id="KW-0812">Transmembrane</keyword>
<evidence type="ECO:0000256" key="3">
    <source>
        <dbReference type="ARBA" id="ARBA00022617"/>
    </source>
</evidence>
<dbReference type="GO" id="GO:0016020">
    <property type="term" value="C:membrane"/>
    <property type="evidence" value="ECO:0007669"/>
    <property type="project" value="UniProtKB-SubCell"/>
</dbReference>
<accession>A0AAV1D5G2</accession>
<evidence type="ECO:0000313" key="14">
    <source>
        <dbReference type="Proteomes" id="UP001161247"/>
    </source>
</evidence>
<dbReference type="AlphaFoldDB" id="A0AAV1D5G2"/>
<dbReference type="PRINTS" id="PR00385">
    <property type="entry name" value="P450"/>
</dbReference>
<comment type="cofactor">
    <cofactor evidence="11">
        <name>heme</name>
        <dbReference type="ChEBI" id="CHEBI:30413"/>
    </cofactor>
</comment>
<evidence type="ECO:0000256" key="5">
    <source>
        <dbReference type="ARBA" id="ARBA00022723"/>
    </source>
</evidence>
<evidence type="ECO:0000256" key="2">
    <source>
        <dbReference type="ARBA" id="ARBA00010617"/>
    </source>
</evidence>
<dbReference type="GO" id="GO:0005506">
    <property type="term" value="F:iron ion binding"/>
    <property type="evidence" value="ECO:0007669"/>
    <property type="project" value="InterPro"/>
</dbReference>
<keyword evidence="6" id="KW-1133">Transmembrane helix</keyword>
<evidence type="ECO:0000256" key="12">
    <source>
        <dbReference type="RuleBase" id="RU000461"/>
    </source>
</evidence>
<dbReference type="InterPro" id="IPR017972">
    <property type="entry name" value="Cyt_P450_CS"/>
</dbReference>
<gene>
    <name evidence="13" type="ORF">OLC1_LOCUS12237</name>
</gene>
<dbReference type="Gene3D" id="1.10.630.10">
    <property type="entry name" value="Cytochrome P450"/>
    <property type="match status" value="1"/>
</dbReference>
<organism evidence="13 14">
    <name type="scientific">Oldenlandia corymbosa var. corymbosa</name>
    <dbReference type="NCBI Taxonomy" id="529605"/>
    <lineage>
        <taxon>Eukaryota</taxon>
        <taxon>Viridiplantae</taxon>
        <taxon>Streptophyta</taxon>
        <taxon>Embryophyta</taxon>
        <taxon>Tracheophyta</taxon>
        <taxon>Spermatophyta</taxon>
        <taxon>Magnoliopsida</taxon>
        <taxon>eudicotyledons</taxon>
        <taxon>Gunneridae</taxon>
        <taxon>Pentapetalae</taxon>
        <taxon>asterids</taxon>
        <taxon>lamiids</taxon>
        <taxon>Gentianales</taxon>
        <taxon>Rubiaceae</taxon>
        <taxon>Rubioideae</taxon>
        <taxon>Spermacoceae</taxon>
        <taxon>Hedyotis-Oldenlandia complex</taxon>
        <taxon>Oldenlandia</taxon>
    </lineage>
</organism>
<keyword evidence="3 11" id="KW-0349">Heme</keyword>
<feature type="binding site" description="axial binding residue" evidence="11">
    <location>
        <position position="392"/>
    </location>
    <ligand>
        <name>heme</name>
        <dbReference type="ChEBI" id="CHEBI:30413"/>
    </ligand>
    <ligandPart>
        <name>Fe</name>
        <dbReference type="ChEBI" id="CHEBI:18248"/>
    </ligandPart>
</feature>
<keyword evidence="7 12" id="KW-0560">Oxidoreductase</keyword>
<dbReference type="Proteomes" id="UP001161247">
    <property type="component" value="Chromosome 4"/>
</dbReference>
<protein>
    <submittedName>
        <fullName evidence="13">OLC1v1001402C1</fullName>
    </submittedName>
</protein>
<dbReference type="PANTHER" id="PTHR24282">
    <property type="entry name" value="CYTOCHROME P450 FAMILY MEMBER"/>
    <property type="match status" value="1"/>
</dbReference>
<dbReference type="EMBL" id="OX459121">
    <property type="protein sequence ID" value="CAI9102995.1"/>
    <property type="molecule type" value="Genomic_DNA"/>
</dbReference>
<evidence type="ECO:0000256" key="9">
    <source>
        <dbReference type="ARBA" id="ARBA00023033"/>
    </source>
</evidence>
<evidence type="ECO:0000256" key="6">
    <source>
        <dbReference type="ARBA" id="ARBA00022989"/>
    </source>
</evidence>
<evidence type="ECO:0000256" key="8">
    <source>
        <dbReference type="ARBA" id="ARBA00023004"/>
    </source>
</evidence>
<evidence type="ECO:0000256" key="7">
    <source>
        <dbReference type="ARBA" id="ARBA00023002"/>
    </source>
</evidence>
<dbReference type="InterPro" id="IPR050665">
    <property type="entry name" value="Cytochrome_P450_Monooxygen"/>
</dbReference>
<evidence type="ECO:0000313" key="13">
    <source>
        <dbReference type="EMBL" id="CAI9102995.1"/>
    </source>
</evidence>
<keyword evidence="9 12" id="KW-0503">Monooxygenase</keyword>
<dbReference type="GO" id="GO:0004497">
    <property type="term" value="F:monooxygenase activity"/>
    <property type="evidence" value="ECO:0007669"/>
    <property type="project" value="UniProtKB-KW"/>
</dbReference>
<evidence type="ECO:0000256" key="10">
    <source>
        <dbReference type="ARBA" id="ARBA00023136"/>
    </source>
</evidence>
<keyword evidence="5 11" id="KW-0479">Metal-binding</keyword>
<keyword evidence="14" id="KW-1185">Reference proteome</keyword>
<proteinExistence type="inferred from homology"/>